<evidence type="ECO:0000256" key="12">
    <source>
        <dbReference type="RuleBase" id="RU003784"/>
    </source>
</evidence>
<evidence type="ECO:0000256" key="2">
    <source>
        <dbReference type="ARBA" id="ARBA00003213"/>
    </source>
</evidence>
<feature type="binding site" evidence="10">
    <location>
        <begin position="13"/>
        <end position="18"/>
    </location>
    <ligand>
        <name>substrate</name>
    </ligand>
</feature>
<dbReference type="PANTHER" id="PTHR11088">
    <property type="entry name" value="TRNA DIMETHYLALLYLTRANSFERASE"/>
    <property type="match status" value="1"/>
</dbReference>
<evidence type="ECO:0000256" key="13">
    <source>
        <dbReference type="RuleBase" id="RU003785"/>
    </source>
</evidence>
<evidence type="ECO:0000256" key="7">
    <source>
        <dbReference type="ARBA" id="ARBA00022840"/>
    </source>
</evidence>
<dbReference type="GO" id="GO:0005524">
    <property type="term" value="F:ATP binding"/>
    <property type="evidence" value="ECO:0007669"/>
    <property type="project" value="UniProtKB-UniRule"/>
</dbReference>
<dbReference type="Proteomes" id="UP000245433">
    <property type="component" value="Unassembled WGS sequence"/>
</dbReference>
<dbReference type="GO" id="GO:0052381">
    <property type="term" value="F:tRNA dimethylallyltransferase activity"/>
    <property type="evidence" value="ECO:0007669"/>
    <property type="project" value="UniProtKB-UniRule"/>
</dbReference>
<comment type="catalytic activity">
    <reaction evidence="9 10 11">
        <text>adenosine(37) in tRNA + dimethylallyl diphosphate = N(6)-dimethylallyladenosine(37) in tRNA + diphosphate</text>
        <dbReference type="Rhea" id="RHEA:26482"/>
        <dbReference type="Rhea" id="RHEA-COMP:10162"/>
        <dbReference type="Rhea" id="RHEA-COMP:10375"/>
        <dbReference type="ChEBI" id="CHEBI:33019"/>
        <dbReference type="ChEBI" id="CHEBI:57623"/>
        <dbReference type="ChEBI" id="CHEBI:74411"/>
        <dbReference type="ChEBI" id="CHEBI:74415"/>
        <dbReference type="EC" id="2.5.1.75"/>
    </reaction>
</comment>
<evidence type="ECO:0000256" key="1">
    <source>
        <dbReference type="ARBA" id="ARBA00001946"/>
    </source>
</evidence>
<gene>
    <name evidence="10" type="primary">miaA</name>
    <name evidence="14" type="ORF">C7384_105115</name>
</gene>
<name>A0A2U1D976_9LACO</name>
<comment type="caution">
    <text evidence="14">The sequence shown here is derived from an EMBL/GenBank/DDBJ whole genome shotgun (WGS) entry which is preliminary data.</text>
</comment>
<feature type="binding site" evidence="10">
    <location>
        <begin position="11"/>
        <end position="18"/>
    </location>
    <ligand>
        <name>ATP</name>
        <dbReference type="ChEBI" id="CHEBI:30616"/>
    </ligand>
</feature>
<keyword evidence="5 10" id="KW-0819">tRNA processing</keyword>
<dbReference type="NCBIfam" id="TIGR00174">
    <property type="entry name" value="miaA"/>
    <property type="match status" value="1"/>
</dbReference>
<dbReference type="RefSeq" id="WP_089938639.1">
    <property type="nucleotide sequence ID" value="NZ_CAKOEX010000004.1"/>
</dbReference>
<dbReference type="AlphaFoldDB" id="A0A2U1D976"/>
<keyword evidence="4 10" id="KW-0808">Transferase</keyword>
<dbReference type="PANTHER" id="PTHR11088:SF60">
    <property type="entry name" value="TRNA DIMETHYLALLYLTRANSFERASE"/>
    <property type="match status" value="1"/>
</dbReference>
<evidence type="ECO:0000313" key="14">
    <source>
        <dbReference type="EMBL" id="PVY84236.1"/>
    </source>
</evidence>
<protein>
    <recommendedName>
        <fullName evidence="10">tRNA dimethylallyltransferase</fullName>
        <ecNumber evidence="10">2.5.1.75</ecNumber>
    </recommendedName>
    <alternativeName>
        <fullName evidence="10">Dimethylallyl diphosphate:tRNA dimethylallyltransferase</fullName>
        <shortName evidence="10">DMAPP:tRNA dimethylallyltransferase</shortName>
        <shortName evidence="10">DMATase</shortName>
    </alternativeName>
    <alternativeName>
        <fullName evidence="10">Isopentenyl-diphosphate:tRNA isopentenyltransferase</fullName>
        <shortName evidence="10">IPP transferase</shortName>
        <shortName evidence="10">IPPT</shortName>
        <shortName evidence="10">IPTase</shortName>
    </alternativeName>
</protein>
<evidence type="ECO:0000256" key="6">
    <source>
        <dbReference type="ARBA" id="ARBA00022741"/>
    </source>
</evidence>
<evidence type="ECO:0000256" key="3">
    <source>
        <dbReference type="ARBA" id="ARBA00005842"/>
    </source>
</evidence>
<feature type="region of interest" description="Interaction with substrate tRNA" evidence="10">
    <location>
        <begin position="36"/>
        <end position="39"/>
    </location>
</feature>
<dbReference type="InterPro" id="IPR027417">
    <property type="entry name" value="P-loop_NTPase"/>
</dbReference>
<dbReference type="SUPFAM" id="SSF52540">
    <property type="entry name" value="P-loop containing nucleoside triphosphate hydrolases"/>
    <property type="match status" value="2"/>
</dbReference>
<evidence type="ECO:0000313" key="15">
    <source>
        <dbReference type="Proteomes" id="UP000245433"/>
    </source>
</evidence>
<comment type="similarity">
    <text evidence="3 10 13">Belongs to the IPP transferase family.</text>
</comment>
<evidence type="ECO:0000256" key="5">
    <source>
        <dbReference type="ARBA" id="ARBA00022694"/>
    </source>
</evidence>
<keyword evidence="7 10" id="KW-0067">ATP-binding</keyword>
<dbReference type="Pfam" id="PF01715">
    <property type="entry name" value="IPPT"/>
    <property type="match status" value="1"/>
</dbReference>
<keyword evidence="6 10" id="KW-0547">Nucleotide-binding</keyword>
<evidence type="ECO:0000256" key="4">
    <source>
        <dbReference type="ARBA" id="ARBA00022679"/>
    </source>
</evidence>
<sequence length="289" mass="32641">MVAIPILVIAGPTASGKSSLALKIAEEFNGEIISADSMQIYRGLDIGTAKPTVDEQTQIRHHLINIVDINQKFSVYDYIKLADQAILSVHQRGKLPIVVGGTGFYVKALLGLQPLEYDESDLDEVAELEKLTTAALQDLLIDSTLVTDISNRQRLIRGVQKQRHGKKTRIARPSYDAHTIALAWPREILYERINQRVLLMLDQGLVDEAQMLYKAGGIALQAGRGIGYKEFYPHFDGQITLKETVEQIQQDSRRYAKRQLTYWRHQIDGLEWVDAQVAYDHVKTYLANQ</sequence>
<feature type="site" description="Interaction with substrate tRNA" evidence="10">
    <location>
        <position position="102"/>
    </location>
</feature>
<evidence type="ECO:0000256" key="8">
    <source>
        <dbReference type="ARBA" id="ARBA00022842"/>
    </source>
</evidence>
<dbReference type="Gene3D" id="3.40.50.300">
    <property type="entry name" value="P-loop containing nucleotide triphosphate hydrolases"/>
    <property type="match status" value="1"/>
</dbReference>
<comment type="caution">
    <text evidence="10">Lacks conserved residue(s) required for the propagation of feature annotation.</text>
</comment>
<comment type="subunit">
    <text evidence="10">Monomer.</text>
</comment>
<dbReference type="HAMAP" id="MF_00185">
    <property type="entry name" value="IPP_trans"/>
    <property type="match status" value="1"/>
</dbReference>
<dbReference type="EMBL" id="QEKT01000005">
    <property type="protein sequence ID" value="PVY84236.1"/>
    <property type="molecule type" value="Genomic_DNA"/>
</dbReference>
<evidence type="ECO:0000256" key="11">
    <source>
        <dbReference type="RuleBase" id="RU003783"/>
    </source>
</evidence>
<keyword evidence="15" id="KW-1185">Reference proteome</keyword>
<comment type="function">
    <text evidence="2 10 12">Catalyzes the transfer of a dimethylallyl group onto the adenine at position 37 in tRNAs that read codons beginning with uridine, leading to the formation of N6-(dimethylallyl)adenosine (i(6)A).</text>
</comment>
<evidence type="ECO:0000256" key="10">
    <source>
        <dbReference type="HAMAP-Rule" id="MF_00185"/>
    </source>
</evidence>
<reference evidence="14 15" key="1">
    <citation type="submission" date="2018-04" db="EMBL/GenBank/DDBJ databases">
        <title>Genomic Encyclopedia of Type Strains, Phase IV (KMG-IV): sequencing the most valuable type-strain genomes for metagenomic binning, comparative biology and taxonomic classification.</title>
        <authorList>
            <person name="Goeker M."/>
        </authorList>
    </citation>
    <scope>NUCLEOTIDE SEQUENCE [LARGE SCALE GENOMIC DNA]</scope>
    <source>
        <strain evidence="14 15">DSM 28795</strain>
    </source>
</reference>
<proteinExistence type="inferred from homology"/>
<organism evidence="14 15">
    <name type="scientific">Convivina intestini</name>
    <dbReference type="NCBI Taxonomy" id="1505726"/>
    <lineage>
        <taxon>Bacteria</taxon>
        <taxon>Bacillati</taxon>
        <taxon>Bacillota</taxon>
        <taxon>Bacilli</taxon>
        <taxon>Lactobacillales</taxon>
        <taxon>Lactobacillaceae</taxon>
        <taxon>Convivina</taxon>
    </lineage>
</organism>
<dbReference type="OrthoDB" id="9776390at2"/>
<keyword evidence="8 10" id="KW-0460">Magnesium</keyword>
<feature type="region of interest" description="Interaction with substrate tRNA" evidence="10">
    <location>
        <begin position="153"/>
        <end position="157"/>
    </location>
</feature>
<dbReference type="EC" id="2.5.1.75" evidence="10"/>
<dbReference type="InterPro" id="IPR039657">
    <property type="entry name" value="Dimethylallyltransferase"/>
</dbReference>
<accession>A0A2U1D976</accession>
<dbReference type="InterPro" id="IPR018022">
    <property type="entry name" value="IPT"/>
</dbReference>
<evidence type="ECO:0000256" key="9">
    <source>
        <dbReference type="ARBA" id="ARBA00049563"/>
    </source>
</evidence>
<dbReference type="GO" id="GO:0006400">
    <property type="term" value="P:tRNA modification"/>
    <property type="evidence" value="ECO:0007669"/>
    <property type="project" value="TreeGrafter"/>
</dbReference>
<comment type="cofactor">
    <cofactor evidence="1 10">
        <name>Mg(2+)</name>
        <dbReference type="ChEBI" id="CHEBI:18420"/>
    </cofactor>
</comment>